<dbReference type="GO" id="GO:0016787">
    <property type="term" value="F:hydrolase activity"/>
    <property type="evidence" value="ECO:0007669"/>
    <property type="project" value="UniProtKB-KW"/>
</dbReference>
<organism evidence="3 4">
    <name type="scientific">Actinomadura chibensis</name>
    <dbReference type="NCBI Taxonomy" id="392828"/>
    <lineage>
        <taxon>Bacteria</taxon>
        <taxon>Bacillati</taxon>
        <taxon>Actinomycetota</taxon>
        <taxon>Actinomycetes</taxon>
        <taxon>Streptosporangiales</taxon>
        <taxon>Thermomonosporaceae</taxon>
        <taxon>Actinomadura</taxon>
    </lineage>
</organism>
<evidence type="ECO:0000313" key="4">
    <source>
        <dbReference type="Proteomes" id="UP000323380"/>
    </source>
</evidence>
<dbReference type="PANTHER" id="PTHR43798:SF31">
    <property type="entry name" value="AB HYDROLASE SUPERFAMILY PROTEIN YCLE"/>
    <property type="match status" value="1"/>
</dbReference>
<feature type="domain" description="AB hydrolase-1" evidence="2">
    <location>
        <begin position="31"/>
        <end position="269"/>
    </location>
</feature>
<reference evidence="3 4" key="1">
    <citation type="submission" date="2019-08" db="EMBL/GenBank/DDBJ databases">
        <title>Actinomadura sp. nov. CYP1-5 isolated from mountain soil.</title>
        <authorList>
            <person name="Songsumanus A."/>
            <person name="Kuncharoen N."/>
            <person name="Kudo T."/>
            <person name="Yuki M."/>
            <person name="Igarashi Y."/>
            <person name="Tanasupawat S."/>
        </authorList>
    </citation>
    <scope>NUCLEOTIDE SEQUENCE [LARGE SCALE GENOMIC DNA]</scope>
    <source>
        <strain evidence="3 4">JCM 14158</strain>
    </source>
</reference>
<dbReference type="EMBL" id="VSFG01000005">
    <property type="protein sequence ID" value="TYB44181.1"/>
    <property type="molecule type" value="Genomic_DNA"/>
</dbReference>
<evidence type="ECO:0000313" key="3">
    <source>
        <dbReference type="EMBL" id="TYB44181.1"/>
    </source>
</evidence>
<protein>
    <submittedName>
        <fullName evidence="3">Alpha/beta hydrolase</fullName>
    </submittedName>
</protein>
<dbReference type="InterPro" id="IPR000073">
    <property type="entry name" value="AB_hydrolase_1"/>
</dbReference>
<dbReference type="GO" id="GO:0016020">
    <property type="term" value="C:membrane"/>
    <property type="evidence" value="ECO:0007669"/>
    <property type="project" value="TreeGrafter"/>
</dbReference>
<dbReference type="RefSeq" id="WP_067898413.1">
    <property type="nucleotide sequence ID" value="NZ_VSFG01000005.1"/>
</dbReference>
<dbReference type="PRINTS" id="PR00412">
    <property type="entry name" value="EPOXHYDRLASE"/>
</dbReference>
<dbReference type="STRING" id="1220554.GCA_001552135_05833"/>
<accession>A0A5D0NJ06</accession>
<dbReference type="Pfam" id="PF12697">
    <property type="entry name" value="Abhydrolase_6"/>
    <property type="match status" value="1"/>
</dbReference>
<evidence type="ECO:0000259" key="2">
    <source>
        <dbReference type="Pfam" id="PF12697"/>
    </source>
</evidence>
<dbReference type="InterPro" id="IPR029058">
    <property type="entry name" value="AB_hydrolase_fold"/>
</dbReference>
<gene>
    <name evidence="3" type="ORF">FXF69_24835</name>
</gene>
<comment type="caution">
    <text evidence="3">The sequence shown here is derived from an EMBL/GenBank/DDBJ whole genome shotgun (WGS) entry which is preliminary data.</text>
</comment>
<dbReference type="PRINTS" id="PR00111">
    <property type="entry name" value="ABHYDROLASE"/>
</dbReference>
<dbReference type="PANTHER" id="PTHR43798">
    <property type="entry name" value="MONOACYLGLYCEROL LIPASE"/>
    <property type="match status" value="1"/>
</dbReference>
<dbReference type="InterPro" id="IPR000639">
    <property type="entry name" value="Epox_hydrolase-like"/>
</dbReference>
<proteinExistence type="predicted"/>
<dbReference type="InterPro" id="IPR050266">
    <property type="entry name" value="AB_hydrolase_sf"/>
</dbReference>
<dbReference type="Gene3D" id="3.40.50.1820">
    <property type="entry name" value="alpha/beta hydrolase"/>
    <property type="match status" value="1"/>
</dbReference>
<dbReference type="Proteomes" id="UP000323380">
    <property type="component" value="Unassembled WGS sequence"/>
</dbReference>
<keyword evidence="4" id="KW-1185">Reference proteome</keyword>
<keyword evidence="1 3" id="KW-0378">Hydrolase</keyword>
<name>A0A5D0NJ06_9ACTN</name>
<dbReference type="AlphaFoldDB" id="A0A5D0NJ06"/>
<sequence>MSAAIRVEDVAIGGGRHLRVNQTGTPGAPALLFLHGSGPGVTAASNWREVIEGLGDAFHCIAPDILGFGDSSFPDPQPKGFKAQAEVRIDALFQLVDALGLEKVVLVGNSMGGMYSLRMAQLRPDLVESIVLMGSGGMPGLEPTPELIKLITYFDDPTVEAMADLLIQFVHDKGAFGDTVEKVAAERMPMVRRPWIEAGHRAMFAPEMLSFTPDDLAKIDKPTLVVHGRQDVIVPLECSYYLAEHLPRADLYVINECGHWTQIEQAARFQAIVRTFLGGRNE</sequence>
<evidence type="ECO:0000256" key="1">
    <source>
        <dbReference type="ARBA" id="ARBA00022801"/>
    </source>
</evidence>
<dbReference type="SUPFAM" id="SSF53474">
    <property type="entry name" value="alpha/beta-Hydrolases"/>
    <property type="match status" value="1"/>
</dbReference>